<dbReference type="RefSeq" id="WP_179517938.1">
    <property type="nucleotide sequence ID" value="NZ_JACCAC010000001.1"/>
</dbReference>
<evidence type="ECO:0000256" key="1">
    <source>
        <dbReference type="ARBA" id="ARBA00023121"/>
    </source>
</evidence>
<evidence type="ECO:0000313" key="3">
    <source>
        <dbReference type="Proteomes" id="UP000544110"/>
    </source>
</evidence>
<dbReference type="Gene3D" id="3.40.50.10170">
    <property type="match status" value="1"/>
</dbReference>
<keyword evidence="1" id="KW-0446">Lipid-binding</keyword>
<dbReference type="InterPro" id="IPR043168">
    <property type="entry name" value="DegV_C"/>
</dbReference>
<comment type="caution">
    <text evidence="2">The sequence shown here is derived from an EMBL/GenBank/DDBJ whole genome shotgun (WGS) entry which is preliminary data.</text>
</comment>
<dbReference type="Pfam" id="PF02645">
    <property type="entry name" value="DegV"/>
    <property type="match status" value="1"/>
</dbReference>
<dbReference type="InterPro" id="IPR003797">
    <property type="entry name" value="DegV"/>
</dbReference>
<reference evidence="2 3" key="1">
    <citation type="submission" date="2020-07" db="EMBL/GenBank/DDBJ databases">
        <title>Sequencing the genomes of 1000 actinobacteria strains.</title>
        <authorList>
            <person name="Klenk H.-P."/>
        </authorList>
    </citation>
    <scope>NUCLEOTIDE SEQUENCE [LARGE SCALE GENOMIC DNA]</scope>
    <source>
        <strain evidence="2 3">DSM 24552</strain>
    </source>
</reference>
<name>A0A7Y9RWP5_9ACTN</name>
<protein>
    <submittedName>
        <fullName evidence="2">DegV family protein with EDD domain</fullName>
    </submittedName>
</protein>
<dbReference type="PANTHER" id="PTHR33434">
    <property type="entry name" value="DEGV DOMAIN-CONTAINING PROTEIN DR_1986-RELATED"/>
    <property type="match status" value="1"/>
</dbReference>
<dbReference type="PANTHER" id="PTHR33434:SF2">
    <property type="entry name" value="FATTY ACID-BINDING PROTEIN TM_1468"/>
    <property type="match status" value="1"/>
</dbReference>
<dbReference type="EMBL" id="JACCAC010000001">
    <property type="protein sequence ID" value="NYG55509.1"/>
    <property type="molecule type" value="Genomic_DNA"/>
</dbReference>
<evidence type="ECO:0000313" key="2">
    <source>
        <dbReference type="EMBL" id="NYG55509.1"/>
    </source>
</evidence>
<sequence>MGGRPVVVTDSTASLPPALVAERGLVVVPLQVVIGSEVVAEGDEGATPERVAEALRAFVPVSTSRPSPESVLAAYVEAARASGTDELVSVHLSGDMSGTAESAHLAAREAATRHGLRVLVVDTRQVGVATGYAALAAADVLDAGGSADEAAAAARRRAAAATSLFYVDTLEHLRRGGRIGAAAALLGSALAVKPLLRIEDGRVGSLEKVRTSARALSRLEDLAVEAAALADDGLPGEDDEGLHHEQVPVDVGVFHLANPDRAAALAAALGERLADRLEGREVWCGELGAVLGAHVGPGMVAVCTSPRV</sequence>
<dbReference type="GO" id="GO:0008289">
    <property type="term" value="F:lipid binding"/>
    <property type="evidence" value="ECO:0007669"/>
    <property type="project" value="UniProtKB-KW"/>
</dbReference>
<proteinExistence type="predicted"/>
<dbReference type="SUPFAM" id="SSF82549">
    <property type="entry name" value="DAK1/DegV-like"/>
    <property type="match status" value="1"/>
</dbReference>
<dbReference type="Gene3D" id="3.30.1180.10">
    <property type="match status" value="1"/>
</dbReference>
<dbReference type="PROSITE" id="PS51482">
    <property type="entry name" value="DEGV"/>
    <property type="match status" value="1"/>
</dbReference>
<keyword evidence="3" id="KW-1185">Reference proteome</keyword>
<gene>
    <name evidence="2" type="ORF">BJ989_001813</name>
</gene>
<dbReference type="AlphaFoldDB" id="A0A7Y9RWP5"/>
<dbReference type="Proteomes" id="UP000544110">
    <property type="component" value="Unassembled WGS sequence"/>
</dbReference>
<dbReference type="InterPro" id="IPR050270">
    <property type="entry name" value="DegV_domain_contain"/>
</dbReference>
<dbReference type="NCBIfam" id="TIGR00762">
    <property type="entry name" value="DegV"/>
    <property type="match status" value="1"/>
</dbReference>
<organism evidence="2 3">
    <name type="scientific">Nocardioides perillae</name>
    <dbReference type="NCBI Taxonomy" id="1119534"/>
    <lineage>
        <taxon>Bacteria</taxon>
        <taxon>Bacillati</taxon>
        <taxon>Actinomycetota</taxon>
        <taxon>Actinomycetes</taxon>
        <taxon>Propionibacteriales</taxon>
        <taxon>Nocardioidaceae</taxon>
        <taxon>Nocardioides</taxon>
    </lineage>
</organism>
<accession>A0A7Y9RWP5</accession>